<dbReference type="Pfam" id="PF07386">
    <property type="entry name" value="DUF1499"/>
    <property type="match status" value="1"/>
</dbReference>
<dbReference type="PIRSF" id="PIRSF026426">
    <property type="entry name" value="DUF1499"/>
    <property type="match status" value="1"/>
</dbReference>
<keyword evidence="2" id="KW-1185">Reference proteome</keyword>
<dbReference type="InterPro" id="IPR010865">
    <property type="entry name" value="DUF1499"/>
</dbReference>
<dbReference type="EMBL" id="JAQOSQ010000001">
    <property type="protein sequence ID" value="MDJ1181762.1"/>
    <property type="molecule type" value="Genomic_DNA"/>
</dbReference>
<reference evidence="1 2" key="1">
    <citation type="submission" date="2023-01" db="EMBL/GenBank/DDBJ databases">
        <title>Novel diversity within Roseofilum (Cyanobacteria; Desertifilaceae) from marine benthic mats with descriptions of four novel species.</title>
        <authorList>
            <person name="Wang Y."/>
            <person name="Berthold D.E."/>
            <person name="Hu J."/>
            <person name="Lefler F.W."/>
            <person name="Laughinghouse H.D. IV."/>
        </authorList>
    </citation>
    <scope>NUCLEOTIDE SEQUENCE [LARGE SCALE GENOMIC DNA]</scope>
    <source>
        <strain evidence="1 2">BLCC-M143</strain>
    </source>
</reference>
<sequence length="132" mass="14362">MLSFAGKPPTNLGVNNGKLAECPSSPNCVCSQCASADAEHYIQPLSYSGSPEQALETLTSIIQGMDRTNIITTSADYLYAEFTSQLMGYVDDVEFYCDRANNTIHVRSASRLGKSDLGVNRKRIETIRAAFA</sequence>
<evidence type="ECO:0000313" key="2">
    <source>
        <dbReference type="Proteomes" id="UP001232992"/>
    </source>
</evidence>
<gene>
    <name evidence="1" type="ORF">PMH09_01015</name>
</gene>
<accession>A0ABT7BSL3</accession>
<dbReference type="RefSeq" id="WP_283756416.1">
    <property type="nucleotide sequence ID" value="NZ_JAQOSQ010000001.1"/>
</dbReference>
<name>A0ABT7BSL3_9CYAN</name>
<evidence type="ECO:0000313" key="1">
    <source>
        <dbReference type="EMBL" id="MDJ1181762.1"/>
    </source>
</evidence>
<comment type="caution">
    <text evidence="1">The sequence shown here is derived from an EMBL/GenBank/DDBJ whole genome shotgun (WGS) entry which is preliminary data.</text>
</comment>
<dbReference type="PANTHER" id="PTHR34801">
    <property type="entry name" value="EXPRESSED PROTEIN"/>
    <property type="match status" value="1"/>
</dbReference>
<dbReference type="Proteomes" id="UP001232992">
    <property type="component" value="Unassembled WGS sequence"/>
</dbReference>
<dbReference type="PANTHER" id="PTHR34801:SF6">
    <property type="entry name" value="SLL1620 PROTEIN"/>
    <property type="match status" value="1"/>
</dbReference>
<proteinExistence type="predicted"/>
<protein>
    <submittedName>
        <fullName evidence="1">DUF1499 domain-containing protein</fullName>
    </submittedName>
</protein>
<organism evidence="1 2">
    <name type="scientific">Roseofilum casamattae BLCC-M143</name>
    <dbReference type="NCBI Taxonomy" id="3022442"/>
    <lineage>
        <taxon>Bacteria</taxon>
        <taxon>Bacillati</taxon>
        <taxon>Cyanobacteriota</taxon>
        <taxon>Cyanophyceae</taxon>
        <taxon>Desertifilales</taxon>
        <taxon>Desertifilaceae</taxon>
        <taxon>Roseofilum</taxon>
        <taxon>Roseofilum casamattae</taxon>
    </lineage>
</organism>